<evidence type="ECO:0000256" key="1">
    <source>
        <dbReference type="ARBA" id="ARBA00022490"/>
    </source>
</evidence>
<dbReference type="InterPro" id="IPR003786">
    <property type="entry name" value="FdhD"/>
</dbReference>
<dbReference type="EMBL" id="CABM01000008">
    <property type="protein sequence ID" value="CBH95579.1"/>
    <property type="molecule type" value="Genomic_DNA"/>
</dbReference>
<dbReference type="PIRSF" id="PIRSF015626">
    <property type="entry name" value="FdhD"/>
    <property type="match status" value="1"/>
</dbReference>
<dbReference type="GO" id="GO:0016783">
    <property type="term" value="F:sulfurtransferase activity"/>
    <property type="evidence" value="ECO:0007669"/>
    <property type="project" value="InterPro"/>
</dbReference>
<dbReference type="InterPro" id="IPR016193">
    <property type="entry name" value="Cytidine_deaminase-like"/>
</dbReference>
<comment type="caution">
    <text evidence="3">The sequence shown here is derived from an EMBL/GenBank/DDBJ whole genome shotgun (WGS) entry which is preliminary data.</text>
</comment>
<keyword evidence="2" id="KW-0501">Molybdenum cofactor biosynthesis</keyword>
<dbReference type="Gene3D" id="3.10.20.10">
    <property type="match status" value="1"/>
</dbReference>
<accession>E6PKX8</accession>
<dbReference type="SUPFAM" id="SSF53927">
    <property type="entry name" value="Cytidine deaminase-like"/>
    <property type="match status" value="1"/>
</dbReference>
<dbReference type="Gene3D" id="3.40.140.10">
    <property type="entry name" value="Cytidine Deaminase, domain 2"/>
    <property type="match status" value="1"/>
</dbReference>
<dbReference type="PANTHER" id="PTHR30592:SF1">
    <property type="entry name" value="SULFUR CARRIER PROTEIN FDHD"/>
    <property type="match status" value="1"/>
</dbReference>
<dbReference type="HAMAP" id="MF_00187">
    <property type="entry name" value="FdhD"/>
    <property type="match status" value="1"/>
</dbReference>
<evidence type="ECO:0000256" key="2">
    <source>
        <dbReference type="ARBA" id="ARBA00023150"/>
    </source>
</evidence>
<evidence type="ECO:0000313" key="3">
    <source>
        <dbReference type="EMBL" id="CBH95579.1"/>
    </source>
</evidence>
<dbReference type="PANTHER" id="PTHR30592">
    <property type="entry name" value="FORMATE DEHYDROGENASE"/>
    <property type="match status" value="1"/>
</dbReference>
<dbReference type="GO" id="GO:0006777">
    <property type="term" value="P:Mo-molybdopterin cofactor biosynthetic process"/>
    <property type="evidence" value="ECO:0007669"/>
    <property type="project" value="UniProtKB-KW"/>
</dbReference>
<reference evidence="3" key="1">
    <citation type="submission" date="2009-10" db="EMBL/GenBank/DDBJ databases">
        <title>Diversity of trophic interactions inside an arsenic-rich microbial ecosystem.</title>
        <authorList>
            <person name="Bertin P.N."/>
            <person name="Heinrich-Salmeron A."/>
            <person name="Pelletier E."/>
            <person name="Goulhen-Chollet F."/>
            <person name="Arsene-Ploetze F."/>
            <person name="Gallien S."/>
            <person name="Calteau A."/>
            <person name="Vallenet D."/>
            <person name="Casiot C."/>
            <person name="Chane-Woon-Ming B."/>
            <person name="Giloteaux L."/>
            <person name="Barakat M."/>
            <person name="Bonnefoy V."/>
            <person name="Bruneel O."/>
            <person name="Chandler M."/>
            <person name="Cleiss J."/>
            <person name="Duran R."/>
            <person name="Elbaz-Poulichet F."/>
            <person name="Fonknechten N."/>
            <person name="Lauga B."/>
            <person name="Mornico D."/>
            <person name="Ortet P."/>
            <person name="Schaeffer C."/>
            <person name="Siguier P."/>
            <person name="Alexander Thil Smith A."/>
            <person name="Van Dorsselaer A."/>
            <person name="Weissenbach J."/>
            <person name="Medigue C."/>
            <person name="Le Paslier D."/>
        </authorList>
    </citation>
    <scope>NUCLEOTIDE SEQUENCE</scope>
</reference>
<dbReference type="NCBIfam" id="TIGR00129">
    <property type="entry name" value="fdhD_narQ"/>
    <property type="match status" value="1"/>
</dbReference>
<name>E6PKX8_9ZZZZ</name>
<organism evidence="3">
    <name type="scientific">mine drainage metagenome</name>
    <dbReference type="NCBI Taxonomy" id="410659"/>
    <lineage>
        <taxon>unclassified sequences</taxon>
        <taxon>metagenomes</taxon>
        <taxon>ecological metagenomes</taxon>
    </lineage>
</organism>
<dbReference type="AlphaFoldDB" id="E6PKX8"/>
<dbReference type="Pfam" id="PF02634">
    <property type="entry name" value="FdhD-NarQ"/>
    <property type="match status" value="1"/>
</dbReference>
<sequence>MIAQDAPLTAGARQARVVRLRTGMRSEAVDWLTEEVPVALEFNGISHAVMLATPMDLEDFALGFGLSEGIFDRPADLYDCEVDACAEGLTVHMEVSSRSFARLRARRRTLAGRTGCGLCGTESLAQVLRPLPRVASRQTIQSAAITRAMDGMRDRQLLGQATGATHAAAWCGSTGEIRLLREDVGRHNALDKLIGALARAGIDAGSGFMAVTSRASVEMVHKAVVAGVPLLAAVSAPTLLAVNTAEQAGMCLVGLARQGNLVVYAHPQHLSLGNEIDL</sequence>
<keyword evidence="1" id="KW-0963">Cytoplasm</keyword>
<protein>
    <submittedName>
        <fullName evidence="3">Formate dehydrogenase, subunit FdhD</fullName>
    </submittedName>
</protein>
<gene>
    <name evidence="3" type="primary">fdhD</name>
    <name evidence="3" type="ORF">CARN2_1843</name>
</gene>
<proteinExistence type="inferred from homology"/>